<proteinExistence type="predicted"/>
<dbReference type="Proteomes" id="UP000027442">
    <property type="component" value="Unassembled WGS sequence"/>
</dbReference>
<evidence type="ECO:0000313" key="2">
    <source>
        <dbReference type="Proteomes" id="UP000027442"/>
    </source>
</evidence>
<protein>
    <submittedName>
        <fullName evidence="1">Uncharacterized protein</fullName>
    </submittedName>
</protein>
<accession>A0A069QEA9</accession>
<dbReference type="HOGENOM" id="CLU_3314660_0_0_10"/>
<evidence type="ECO:0000313" key="1">
    <source>
        <dbReference type="EMBL" id="KDR51022.1"/>
    </source>
</evidence>
<dbReference type="EMBL" id="JNGW01000127">
    <property type="protein sequence ID" value="KDR51022.1"/>
    <property type="molecule type" value="Genomic_DNA"/>
</dbReference>
<name>A0A069QEA9_HOYLO</name>
<comment type="caution">
    <text evidence="1">The sequence shown here is derived from an EMBL/GenBank/DDBJ whole genome shotgun (WGS) entry which is preliminary data.</text>
</comment>
<reference evidence="1 2" key="1">
    <citation type="submission" date="2013-08" db="EMBL/GenBank/DDBJ databases">
        <authorList>
            <person name="Weinstock G."/>
            <person name="Sodergren E."/>
            <person name="Wylie T."/>
            <person name="Fulton L."/>
            <person name="Fulton R."/>
            <person name="Fronick C."/>
            <person name="O'Laughlin M."/>
            <person name="Godfrey J."/>
            <person name="Miner T."/>
            <person name="Herter B."/>
            <person name="Appelbaum E."/>
            <person name="Cordes M."/>
            <person name="Lek S."/>
            <person name="Wollam A."/>
            <person name="Pepin K.H."/>
            <person name="Palsikar V.B."/>
            <person name="Mitreva M."/>
            <person name="Wilson R.K."/>
        </authorList>
    </citation>
    <scope>NUCLEOTIDE SEQUENCE [LARGE SCALE GENOMIC DNA]</scope>
    <source>
        <strain evidence="1 2">ATCC 15930</strain>
    </source>
</reference>
<dbReference type="AlphaFoldDB" id="A0A069QEA9"/>
<organism evidence="1 2">
    <name type="scientific">Hoylesella loescheii DSM 19665 = JCM 12249 = ATCC 15930</name>
    <dbReference type="NCBI Taxonomy" id="1122985"/>
    <lineage>
        <taxon>Bacteria</taxon>
        <taxon>Pseudomonadati</taxon>
        <taxon>Bacteroidota</taxon>
        <taxon>Bacteroidia</taxon>
        <taxon>Bacteroidales</taxon>
        <taxon>Prevotellaceae</taxon>
        <taxon>Hoylesella</taxon>
    </lineage>
</organism>
<keyword evidence="2" id="KW-1185">Reference proteome</keyword>
<gene>
    <name evidence="1" type="ORF">HMPREF1991_02932</name>
</gene>
<sequence>MIVHVVDNGATLKKNRGDWPSAYLPRGICLYMVAANGLI</sequence>